<reference evidence="1 2" key="1">
    <citation type="journal article" date="2015" name="Stand. Genomic Sci.">
        <title>Genomic Encyclopedia of Bacterial and Archaeal Type Strains, Phase III: the genomes of soil and plant-associated and newly described type strains.</title>
        <authorList>
            <person name="Whitman W.B."/>
            <person name="Woyke T."/>
            <person name="Klenk H.P."/>
            <person name="Zhou Y."/>
            <person name="Lilburn T.G."/>
            <person name="Beck B.J."/>
            <person name="De Vos P."/>
            <person name="Vandamme P."/>
            <person name="Eisen J.A."/>
            <person name="Garrity G."/>
            <person name="Hugenholtz P."/>
            <person name="Kyrpides N.C."/>
        </authorList>
    </citation>
    <scope>NUCLEOTIDE SEQUENCE [LARGE SCALE GENOMIC DNA]</scope>
    <source>
        <strain evidence="1 2">CGMCC 1.7748</strain>
    </source>
</reference>
<dbReference type="PANTHER" id="PTHR34861:SF11">
    <property type="entry name" value="CYCLASE"/>
    <property type="match status" value="1"/>
</dbReference>
<dbReference type="InterPro" id="IPR007325">
    <property type="entry name" value="KFase/CYL"/>
</dbReference>
<accession>A0A562K7N3</accession>
<keyword evidence="2" id="KW-1185">Reference proteome</keyword>
<proteinExistence type="predicted"/>
<comment type="caution">
    <text evidence="1">The sequence shown here is derived from an EMBL/GenBank/DDBJ whole genome shotgun (WGS) entry which is preliminary data.</text>
</comment>
<evidence type="ECO:0000313" key="1">
    <source>
        <dbReference type="EMBL" id="TWH91449.1"/>
    </source>
</evidence>
<dbReference type="GO" id="GO:0004061">
    <property type="term" value="F:arylformamidase activity"/>
    <property type="evidence" value="ECO:0007669"/>
    <property type="project" value="InterPro"/>
</dbReference>
<dbReference type="EMBL" id="VLKK01000016">
    <property type="protein sequence ID" value="TWH91449.1"/>
    <property type="molecule type" value="Genomic_DNA"/>
</dbReference>
<organism evidence="1 2">
    <name type="scientific">Sphingobium wenxiniae (strain DSM 21828 / CGMCC 1.7748 / JZ-1)</name>
    <dbReference type="NCBI Taxonomy" id="595605"/>
    <lineage>
        <taxon>Bacteria</taxon>
        <taxon>Pseudomonadati</taxon>
        <taxon>Pseudomonadota</taxon>
        <taxon>Alphaproteobacteria</taxon>
        <taxon>Sphingomonadales</taxon>
        <taxon>Sphingomonadaceae</taxon>
        <taxon>Sphingobium</taxon>
    </lineage>
</organism>
<dbReference type="AlphaFoldDB" id="A0A562K7N3"/>
<name>A0A562K7N3_SPHWJ</name>
<sequence>MLEDKPRRRWIRRPEASNWGDFGDDDQLGRVNLIDRRKVLEGIAEVKEGLTFCLSLRLDQPSAGISTARNPPDIRPISHKGHARFDMLLSPDWNDLVNDDVVTFFPQYSTQWDSFCHIGQLFDADGDGAEEPRYYNGYTLEGLRPDLTGDDGQWPGMALRPLGIEHLALHGMQGRGVLVDWHAHHGIEKQRISFAQLREVMERDKVSVERGDILCLHFGFAGLIAEHDGQVDSSVLRATGAGLDGRDPDLLRWIDETGIAAIVADNFSVEYVPSTASPDAHRCAGLPLHEHCLFKNGIPLGELWYLSKLASWLRENGRSRFLLTAPPLRLPGAAGSAVTPIATV</sequence>
<dbReference type="Gene3D" id="3.50.30.50">
    <property type="entry name" value="Putative cyclase"/>
    <property type="match status" value="1"/>
</dbReference>
<dbReference type="Pfam" id="PF04199">
    <property type="entry name" value="Cyclase"/>
    <property type="match status" value="1"/>
</dbReference>
<dbReference type="GO" id="GO:0019441">
    <property type="term" value="P:L-tryptophan catabolic process to kynurenine"/>
    <property type="evidence" value="ECO:0007669"/>
    <property type="project" value="InterPro"/>
</dbReference>
<dbReference type="Proteomes" id="UP000316624">
    <property type="component" value="Unassembled WGS sequence"/>
</dbReference>
<dbReference type="RefSeq" id="WP_145074950.1">
    <property type="nucleotide sequence ID" value="NZ_JACIIY010000036.1"/>
</dbReference>
<evidence type="ECO:0000313" key="2">
    <source>
        <dbReference type="Proteomes" id="UP000316624"/>
    </source>
</evidence>
<gene>
    <name evidence="1" type="ORF">IQ35_03263</name>
</gene>
<dbReference type="InterPro" id="IPR037175">
    <property type="entry name" value="KFase_sf"/>
</dbReference>
<protein>
    <submittedName>
        <fullName evidence="1">Putative cyclase</fullName>
    </submittedName>
</protein>
<dbReference type="PANTHER" id="PTHR34861">
    <property type="match status" value="1"/>
</dbReference>
<dbReference type="SUPFAM" id="SSF102198">
    <property type="entry name" value="Putative cyclase"/>
    <property type="match status" value="1"/>
</dbReference>